<dbReference type="InterPro" id="IPR052374">
    <property type="entry name" value="SERAC1"/>
</dbReference>
<dbReference type="GO" id="GO:0005739">
    <property type="term" value="C:mitochondrion"/>
    <property type="evidence" value="ECO:0007669"/>
    <property type="project" value="UniProtKB-SubCell"/>
</dbReference>
<dbReference type="AlphaFoldDB" id="A0A2B7YDJ5"/>
<protein>
    <recommendedName>
        <fullName evidence="10">DUF676 domain-containing protein</fullName>
    </recommendedName>
</protein>
<reference evidence="8 9" key="1">
    <citation type="submission" date="2017-10" db="EMBL/GenBank/DDBJ databases">
        <title>Comparative genomics in systemic dimorphic fungi from Ajellomycetaceae.</title>
        <authorList>
            <person name="Munoz J.F."/>
            <person name="Mcewen J.G."/>
            <person name="Clay O.K."/>
            <person name="Cuomo C.A."/>
        </authorList>
    </citation>
    <scope>NUCLEOTIDE SEQUENCE [LARGE SCALE GENOMIC DNA]</scope>
    <source>
        <strain evidence="8 9">UAMH7299</strain>
    </source>
</reference>
<evidence type="ECO:0000256" key="7">
    <source>
        <dbReference type="SAM" id="MobiDB-lite"/>
    </source>
</evidence>
<dbReference type="Proteomes" id="UP000224634">
    <property type="component" value="Unassembled WGS sequence"/>
</dbReference>
<evidence type="ECO:0000313" key="8">
    <source>
        <dbReference type="EMBL" id="PGH19131.1"/>
    </source>
</evidence>
<gene>
    <name evidence="8" type="ORF">AJ80_04209</name>
</gene>
<dbReference type="OrthoDB" id="4172297at2759"/>
<dbReference type="GO" id="GO:0005783">
    <property type="term" value="C:endoplasmic reticulum"/>
    <property type="evidence" value="ECO:0007669"/>
    <property type="project" value="UniProtKB-SubCell"/>
</dbReference>
<evidence type="ECO:0000256" key="4">
    <source>
        <dbReference type="ARBA" id="ARBA00022824"/>
    </source>
</evidence>
<evidence type="ECO:0000256" key="5">
    <source>
        <dbReference type="ARBA" id="ARBA00023128"/>
    </source>
</evidence>
<dbReference type="PANTHER" id="PTHR48182:SF2">
    <property type="entry name" value="PROTEIN SERAC1"/>
    <property type="match status" value="1"/>
</dbReference>
<dbReference type="GO" id="GO:0016020">
    <property type="term" value="C:membrane"/>
    <property type="evidence" value="ECO:0007669"/>
    <property type="project" value="UniProtKB-SubCell"/>
</dbReference>
<keyword evidence="4" id="KW-0256">Endoplasmic reticulum</keyword>
<evidence type="ECO:0000313" key="9">
    <source>
        <dbReference type="Proteomes" id="UP000224634"/>
    </source>
</evidence>
<evidence type="ECO:0000256" key="6">
    <source>
        <dbReference type="ARBA" id="ARBA00023136"/>
    </source>
</evidence>
<organism evidence="8 9">
    <name type="scientific">Polytolypa hystricis (strain UAMH7299)</name>
    <dbReference type="NCBI Taxonomy" id="1447883"/>
    <lineage>
        <taxon>Eukaryota</taxon>
        <taxon>Fungi</taxon>
        <taxon>Dikarya</taxon>
        <taxon>Ascomycota</taxon>
        <taxon>Pezizomycotina</taxon>
        <taxon>Eurotiomycetes</taxon>
        <taxon>Eurotiomycetidae</taxon>
        <taxon>Onygenales</taxon>
        <taxon>Onygenales incertae sedis</taxon>
        <taxon>Polytolypa</taxon>
    </lineage>
</organism>
<sequence>MNKLNLLDYSRGFEPNMSVRKLSVVPLDHPLKVVDEGYTIIGEGGENPIADIVLIHGLGGHPRTTWSTSGHVPRPSRKPKLETRKRGRLGGFVRRLANRSPRPRTPKARRAESPSITYGQKLDNVSHPTSTASSRHKAPSLPRGVFWPKDLLAEGFANVRILVFGYISDRRALKNNIYTLSIELLSRLADKRVDHYPTRPIIFICHGLGGILTKFALKISQNASGAREHLKTIRQSRRAIIFFGTPHAGSQFASLGELLARIGGLFAVTNTTLLAALNAETITADGDHRPYGPPSKYPSCSTDRSSTDQYFLKVVPLASAEISSQWAENRSMVANHTDICKFESEEDAKYQDLKAVLKSTSARSPKAPQIGTIREARLPVRNKLDVSEAAIVKHFRSLSSMDIDQHFFEVQSVDGKSFQWIREHRHFIATLDGHSSTNTANYR</sequence>
<evidence type="ECO:0000256" key="1">
    <source>
        <dbReference type="ARBA" id="ARBA00004173"/>
    </source>
</evidence>
<feature type="region of interest" description="Disordered" evidence="7">
    <location>
        <begin position="63"/>
        <end position="139"/>
    </location>
</feature>
<dbReference type="EMBL" id="PDNA01000052">
    <property type="protein sequence ID" value="PGH19131.1"/>
    <property type="molecule type" value="Genomic_DNA"/>
</dbReference>
<keyword evidence="6" id="KW-0472">Membrane</keyword>
<name>A0A2B7YDJ5_POLH7</name>
<comment type="caution">
    <text evidence="8">The sequence shown here is derived from an EMBL/GenBank/DDBJ whole genome shotgun (WGS) entry which is preliminary data.</text>
</comment>
<keyword evidence="9" id="KW-1185">Reference proteome</keyword>
<comment type="subcellular location">
    <subcellularLocation>
        <location evidence="2">Endoplasmic reticulum</location>
    </subcellularLocation>
    <subcellularLocation>
        <location evidence="3">Membrane</location>
    </subcellularLocation>
    <subcellularLocation>
        <location evidence="1">Mitochondrion</location>
    </subcellularLocation>
</comment>
<dbReference type="PANTHER" id="PTHR48182">
    <property type="entry name" value="PROTEIN SERAC1"/>
    <property type="match status" value="1"/>
</dbReference>
<dbReference type="InterPro" id="IPR029058">
    <property type="entry name" value="AB_hydrolase_fold"/>
</dbReference>
<dbReference type="SUPFAM" id="SSF53474">
    <property type="entry name" value="alpha/beta-Hydrolases"/>
    <property type="match status" value="1"/>
</dbReference>
<accession>A0A2B7YDJ5</accession>
<evidence type="ECO:0000256" key="2">
    <source>
        <dbReference type="ARBA" id="ARBA00004240"/>
    </source>
</evidence>
<proteinExistence type="predicted"/>
<evidence type="ECO:0000256" key="3">
    <source>
        <dbReference type="ARBA" id="ARBA00004370"/>
    </source>
</evidence>
<evidence type="ECO:0008006" key="10">
    <source>
        <dbReference type="Google" id="ProtNLM"/>
    </source>
</evidence>
<keyword evidence="5" id="KW-0496">Mitochondrion</keyword>
<dbReference type="Gene3D" id="3.40.50.1820">
    <property type="entry name" value="alpha/beta hydrolase"/>
    <property type="match status" value="1"/>
</dbReference>